<dbReference type="SUPFAM" id="SSF52833">
    <property type="entry name" value="Thioredoxin-like"/>
    <property type="match status" value="1"/>
</dbReference>
<evidence type="ECO:0000313" key="1">
    <source>
        <dbReference type="EMBL" id="PTL38871.1"/>
    </source>
</evidence>
<dbReference type="EMBL" id="PZJJ01000012">
    <property type="protein sequence ID" value="PTL38871.1"/>
    <property type="molecule type" value="Genomic_DNA"/>
</dbReference>
<dbReference type="Proteomes" id="UP000240509">
    <property type="component" value="Unassembled WGS sequence"/>
</dbReference>
<keyword evidence="2" id="KW-1185">Reference proteome</keyword>
<dbReference type="PANTHER" id="PTHR33558">
    <property type="entry name" value="GLUTAREDOXIN-LIKE PROTEIN C5ORF63 HOMOLOG"/>
    <property type="match status" value="1"/>
</dbReference>
<protein>
    <recommendedName>
        <fullName evidence="3">Glutaredoxin</fullName>
    </recommendedName>
</protein>
<accession>A0A2T4U648</accession>
<name>A0A2T4U648_9BACI</name>
<dbReference type="InterPro" id="IPR052565">
    <property type="entry name" value="Glutaredoxin-like_YDR286C"/>
</dbReference>
<dbReference type="Gene3D" id="3.40.30.10">
    <property type="entry name" value="Glutaredoxin"/>
    <property type="match status" value="1"/>
</dbReference>
<comment type="caution">
    <text evidence="1">The sequence shown here is derived from an EMBL/GenBank/DDBJ whole genome shotgun (WGS) entry which is preliminary data.</text>
</comment>
<dbReference type="Pfam" id="PF05768">
    <property type="entry name" value="Glrx-like"/>
    <property type="match status" value="1"/>
</dbReference>
<sequence length="79" mass="9248">MKVYFYTKEHCPLCDKAFEKLKMVQEEMPLEIEVYDIYKREDLLEKYQIRIPVVESDAGKVIEEGIVTYGGLISGLKEN</sequence>
<evidence type="ECO:0000313" key="2">
    <source>
        <dbReference type="Proteomes" id="UP000240509"/>
    </source>
</evidence>
<dbReference type="InterPro" id="IPR036249">
    <property type="entry name" value="Thioredoxin-like_sf"/>
</dbReference>
<dbReference type="PANTHER" id="PTHR33558:SF1">
    <property type="entry name" value="GLUTAREDOXIN-LIKE PROTEIN C5ORF63 HOMOLOG"/>
    <property type="match status" value="1"/>
</dbReference>
<proteinExistence type="predicted"/>
<evidence type="ECO:0008006" key="3">
    <source>
        <dbReference type="Google" id="ProtNLM"/>
    </source>
</evidence>
<reference evidence="1 2" key="1">
    <citation type="submission" date="2018-03" db="EMBL/GenBank/DDBJ databases">
        <title>Alkalicoccus saliphilus sp. nov., isolated from a mineral pool.</title>
        <authorList>
            <person name="Zhao B."/>
        </authorList>
    </citation>
    <scope>NUCLEOTIDE SEQUENCE [LARGE SCALE GENOMIC DNA]</scope>
    <source>
        <strain evidence="1 2">6AG</strain>
    </source>
</reference>
<gene>
    <name evidence="1" type="ORF">C6Y45_08750</name>
</gene>
<dbReference type="AlphaFoldDB" id="A0A2T4U648"/>
<dbReference type="OrthoDB" id="32865at2"/>
<dbReference type="RefSeq" id="WP_107584848.1">
    <property type="nucleotide sequence ID" value="NZ_PZJJ01000012.1"/>
</dbReference>
<dbReference type="InterPro" id="IPR008554">
    <property type="entry name" value="Glutaredoxin-like"/>
</dbReference>
<organism evidence="1 2">
    <name type="scientific">Alkalicoccus saliphilus</name>
    <dbReference type="NCBI Taxonomy" id="200989"/>
    <lineage>
        <taxon>Bacteria</taxon>
        <taxon>Bacillati</taxon>
        <taxon>Bacillota</taxon>
        <taxon>Bacilli</taxon>
        <taxon>Bacillales</taxon>
        <taxon>Bacillaceae</taxon>
        <taxon>Alkalicoccus</taxon>
    </lineage>
</organism>